<proteinExistence type="predicted"/>
<dbReference type="AlphaFoldDB" id="A0A8D8VWR2"/>
<feature type="transmembrane region" description="Helical" evidence="6">
    <location>
        <begin position="478"/>
        <end position="500"/>
    </location>
</feature>
<accession>A0A8D8VWR2</accession>
<feature type="transmembrane region" description="Helical" evidence="6">
    <location>
        <begin position="322"/>
        <end position="347"/>
    </location>
</feature>
<name>A0A8D8VWR2_9HEMI</name>
<keyword evidence="2 6" id="KW-0812">Transmembrane</keyword>
<evidence type="ECO:0000256" key="6">
    <source>
        <dbReference type="SAM" id="Phobius"/>
    </source>
</evidence>
<dbReference type="GO" id="GO:0005774">
    <property type="term" value="C:vacuolar membrane"/>
    <property type="evidence" value="ECO:0007669"/>
    <property type="project" value="TreeGrafter"/>
</dbReference>
<evidence type="ECO:0000256" key="4">
    <source>
        <dbReference type="ARBA" id="ARBA00023136"/>
    </source>
</evidence>
<feature type="compositionally biased region" description="Polar residues" evidence="5">
    <location>
        <begin position="47"/>
        <end position="56"/>
    </location>
</feature>
<feature type="region of interest" description="Disordered" evidence="5">
    <location>
        <begin position="38"/>
        <end position="67"/>
    </location>
</feature>
<evidence type="ECO:0000259" key="7">
    <source>
        <dbReference type="Pfam" id="PF01490"/>
    </source>
</evidence>
<dbReference type="EMBL" id="HBUF01098091">
    <property type="protein sequence ID" value="CAG6637383.1"/>
    <property type="molecule type" value="Transcribed_RNA"/>
</dbReference>
<dbReference type="PANTHER" id="PTHR22950:SF680">
    <property type="entry name" value="PROTON-COUPLED AMINO ACID TRANSPORTER 4-LIKE PROTEIN"/>
    <property type="match status" value="1"/>
</dbReference>
<evidence type="ECO:0000256" key="3">
    <source>
        <dbReference type="ARBA" id="ARBA00022989"/>
    </source>
</evidence>
<feature type="transmembrane region" description="Helical" evidence="6">
    <location>
        <begin position="188"/>
        <end position="210"/>
    </location>
</feature>
<dbReference type="PANTHER" id="PTHR22950">
    <property type="entry name" value="AMINO ACID TRANSPORTER"/>
    <property type="match status" value="1"/>
</dbReference>
<dbReference type="Pfam" id="PF01490">
    <property type="entry name" value="Aa_trans"/>
    <property type="match status" value="1"/>
</dbReference>
<feature type="transmembrane region" description="Helical" evidence="6">
    <location>
        <begin position="252"/>
        <end position="272"/>
    </location>
</feature>
<comment type="subcellular location">
    <subcellularLocation>
        <location evidence="1">Membrane</location>
        <topology evidence="1">Multi-pass membrane protein</topology>
    </subcellularLocation>
</comment>
<evidence type="ECO:0000256" key="1">
    <source>
        <dbReference type="ARBA" id="ARBA00004141"/>
    </source>
</evidence>
<feature type="domain" description="Amino acid transporter transmembrane" evidence="7">
    <location>
        <begin position="95"/>
        <end position="497"/>
    </location>
</feature>
<evidence type="ECO:0000256" key="5">
    <source>
        <dbReference type="SAM" id="MobiDB-lite"/>
    </source>
</evidence>
<feature type="transmembrane region" description="Helical" evidence="6">
    <location>
        <begin position="216"/>
        <end position="240"/>
    </location>
</feature>
<sequence>MDDMFPVVDREDDRLLGGDIPLKGIQQIQSNTIDQMTRNGKEKNTPLDCSQCSPTTPLRDKQDTTGQPNIFEADKQYPSSRYYEPYEHRKVAHPLSYSSTLFLMIKGALGTGILTMPHAFKNAGYLFGFVGTLLIGAFTTACIQILVRSQYELCRRKKIPYLTYSQILGTALSEGPMRLRWLAPYGECLSFTALVLDEIGALCIYLLFIASNLREVFIQFTSIADLWFYMLCLFPPILLISWLPHLKYIVPLSSGATGIMIASLGICLRDIFTDFPSLANRHPVGRVTDWPLFVGTTLFSLSSIGVTMPLENEMQDPRQLTAGLGVLNVASAFTTIVFASFGLVGYLKYGNKTVGSITLNLPSHDMIANGINLLLCVSILVTFALPHFIVHDVVWTQLLRPRINTNSSRTFVLVWEYISRTSIVLLTFALSFLVPNLELFVSLTGALCLSLLSMWIPAIVNLLTFWHTHTGFHRVWFIGRNIAIILVACFVTVTGVYVSLENIARVVFKIS</sequence>
<evidence type="ECO:0000256" key="2">
    <source>
        <dbReference type="ARBA" id="ARBA00022692"/>
    </source>
</evidence>
<feature type="transmembrane region" description="Helical" evidence="6">
    <location>
        <begin position="367"/>
        <end position="390"/>
    </location>
</feature>
<dbReference type="GO" id="GO:0015179">
    <property type="term" value="F:L-amino acid transmembrane transporter activity"/>
    <property type="evidence" value="ECO:0007669"/>
    <property type="project" value="TreeGrafter"/>
</dbReference>
<feature type="transmembrane region" description="Helical" evidence="6">
    <location>
        <begin position="126"/>
        <end position="147"/>
    </location>
</feature>
<dbReference type="InterPro" id="IPR013057">
    <property type="entry name" value="AA_transpt_TM"/>
</dbReference>
<keyword evidence="3 6" id="KW-1133">Transmembrane helix</keyword>
<feature type="transmembrane region" description="Helical" evidence="6">
    <location>
        <begin position="440"/>
        <end position="466"/>
    </location>
</feature>
<feature type="transmembrane region" description="Helical" evidence="6">
    <location>
        <begin position="99"/>
        <end position="120"/>
    </location>
</feature>
<evidence type="ECO:0000313" key="8">
    <source>
        <dbReference type="EMBL" id="CAG6637383.1"/>
    </source>
</evidence>
<feature type="transmembrane region" description="Helical" evidence="6">
    <location>
        <begin position="411"/>
        <end position="434"/>
    </location>
</feature>
<feature type="transmembrane region" description="Helical" evidence="6">
    <location>
        <begin position="292"/>
        <end position="310"/>
    </location>
</feature>
<reference evidence="8" key="1">
    <citation type="submission" date="2021-05" db="EMBL/GenBank/DDBJ databases">
        <authorList>
            <person name="Alioto T."/>
            <person name="Alioto T."/>
            <person name="Gomez Garrido J."/>
        </authorList>
    </citation>
    <scope>NUCLEOTIDE SEQUENCE</scope>
</reference>
<keyword evidence="4 6" id="KW-0472">Membrane</keyword>
<organism evidence="8">
    <name type="scientific">Cacopsylla melanoneura</name>
    <dbReference type="NCBI Taxonomy" id="428564"/>
    <lineage>
        <taxon>Eukaryota</taxon>
        <taxon>Metazoa</taxon>
        <taxon>Ecdysozoa</taxon>
        <taxon>Arthropoda</taxon>
        <taxon>Hexapoda</taxon>
        <taxon>Insecta</taxon>
        <taxon>Pterygota</taxon>
        <taxon>Neoptera</taxon>
        <taxon>Paraneoptera</taxon>
        <taxon>Hemiptera</taxon>
        <taxon>Sternorrhyncha</taxon>
        <taxon>Psylloidea</taxon>
        <taxon>Psyllidae</taxon>
        <taxon>Psyllinae</taxon>
        <taxon>Cacopsylla</taxon>
    </lineage>
</organism>
<protein>
    <submittedName>
        <fullName evidence="8">Proton-coupled amino acid transporter 4</fullName>
    </submittedName>
</protein>